<dbReference type="InterPro" id="IPR012340">
    <property type="entry name" value="NA-bd_OB-fold"/>
</dbReference>
<reference evidence="1 2" key="1">
    <citation type="journal article" date="2014" name="Am. J. Bot.">
        <title>Genome assembly and annotation for red clover (Trifolium pratense; Fabaceae).</title>
        <authorList>
            <person name="Istvanek J."/>
            <person name="Jaros M."/>
            <person name="Krenek A."/>
            <person name="Repkova J."/>
        </authorList>
    </citation>
    <scope>NUCLEOTIDE SEQUENCE [LARGE SCALE GENOMIC DNA]</scope>
    <source>
        <strain evidence="2">cv. Tatra</strain>
        <tissue evidence="1">Young leaves</tissue>
    </source>
</reference>
<gene>
    <name evidence="1" type="ORF">L195_g042554</name>
</gene>
<dbReference type="AlphaFoldDB" id="A0A2K3M6Q5"/>
<evidence type="ECO:0000313" key="2">
    <source>
        <dbReference type="Proteomes" id="UP000236291"/>
    </source>
</evidence>
<proteinExistence type="predicted"/>
<organism evidence="1 2">
    <name type="scientific">Trifolium pratense</name>
    <name type="common">Red clover</name>
    <dbReference type="NCBI Taxonomy" id="57577"/>
    <lineage>
        <taxon>Eukaryota</taxon>
        <taxon>Viridiplantae</taxon>
        <taxon>Streptophyta</taxon>
        <taxon>Embryophyta</taxon>
        <taxon>Tracheophyta</taxon>
        <taxon>Spermatophyta</taxon>
        <taxon>Magnoliopsida</taxon>
        <taxon>eudicotyledons</taxon>
        <taxon>Gunneridae</taxon>
        <taxon>Pentapetalae</taxon>
        <taxon>rosids</taxon>
        <taxon>fabids</taxon>
        <taxon>Fabales</taxon>
        <taxon>Fabaceae</taxon>
        <taxon>Papilionoideae</taxon>
        <taxon>50 kb inversion clade</taxon>
        <taxon>NPAAA clade</taxon>
        <taxon>Hologalegina</taxon>
        <taxon>IRL clade</taxon>
        <taxon>Trifolieae</taxon>
        <taxon>Trifolium</taxon>
    </lineage>
</organism>
<comment type="caution">
    <text evidence="1">The sequence shown here is derived from an EMBL/GenBank/DDBJ whole genome shotgun (WGS) entry which is preliminary data.</text>
</comment>
<feature type="non-terminal residue" evidence="1">
    <location>
        <position position="1"/>
    </location>
</feature>
<dbReference type="Proteomes" id="UP000236291">
    <property type="component" value="Unassembled WGS sequence"/>
</dbReference>
<name>A0A2K3M6Q5_TRIPR</name>
<sequence length="104" mass="11886">VVEDIVGGEEWWYLSCKCHNVVVPDFGAYYCNSCVKHIFQVTPSVFHNNVVPDSQPFAFLEDIIFTPPAQAKKVVEKEASVATLKRNMNESFSMWLLKWKEESG</sequence>
<evidence type="ECO:0000313" key="1">
    <source>
        <dbReference type="EMBL" id="PNX86476.1"/>
    </source>
</evidence>
<dbReference type="Gene3D" id="2.40.50.140">
    <property type="entry name" value="Nucleic acid-binding proteins"/>
    <property type="match status" value="1"/>
</dbReference>
<protein>
    <submittedName>
        <fullName evidence="1">Replication factor-A carboxy-terminal domain protein</fullName>
    </submittedName>
</protein>
<dbReference type="EMBL" id="ASHM01051283">
    <property type="protein sequence ID" value="PNX86476.1"/>
    <property type="molecule type" value="Genomic_DNA"/>
</dbReference>
<reference evidence="1 2" key="2">
    <citation type="journal article" date="2017" name="Front. Plant Sci.">
        <title>Gene Classification and Mining of Molecular Markers Useful in Red Clover (Trifolium pratense) Breeding.</title>
        <authorList>
            <person name="Istvanek J."/>
            <person name="Dluhosova J."/>
            <person name="Dluhos P."/>
            <person name="Patkova L."/>
            <person name="Nedelnik J."/>
            <person name="Repkova J."/>
        </authorList>
    </citation>
    <scope>NUCLEOTIDE SEQUENCE [LARGE SCALE GENOMIC DNA]</scope>
    <source>
        <strain evidence="2">cv. Tatra</strain>
        <tissue evidence="1">Young leaves</tissue>
    </source>
</reference>
<accession>A0A2K3M6Q5</accession>